<dbReference type="AlphaFoldDB" id="A0A058ZAK2"/>
<dbReference type="EMBL" id="KB932203">
    <property type="protein sequence ID" value="KCV71430.1"/>
    <property type="molecule type" value="Genomic_DNA"/>
</dbReference>
<dbReference type="Proteomes" id="UP000030693">
    <property type="component" value="Unassembled WGS sequence"/>
</dbReference>
<organism evidence="2">
    <name type="scientific">Fonticula alba</name>
    <name type="common">Slime mold</name>
    <dbReference type="NCBI Taxonomy" id="691883"/>
    <lineage>
        <taxon>Eukaryota</taxon>
        <taxon>Rotosphaerida</taxon>
        <taxon>Fonticulaceae</taxon>
        <taxon>Fonticula</taxon>
    </lineage>
</organism>
<accession>A0A058ZAK2</accession>
<keyword evidence="3" id="KW-1185">Reference proteome</keyword>
<evidence type="ECO:0000313" key="3">
    <source>
        <dbReference type="Proteomes" id="UP000030693"/>
    </source>
</evidence>
<dbReference type="RefSeq" id="XP_009494553.1">
    <property type="nucleotide sequence ID" value="XM_009496278.1"/>
</dbReference>
<gene>
    <name evidence="2" type="ORF">H696_02378</name>
</gene>
<dbReference type="GeneID" id="20527103"/>
<protein>
    <submittedName>
        <fullName evidence="2">Uncharacterized protein</fullName>
    </submittedName>
</protein>
<reference evidence="2" key="1">
    <citation type="submission" date="2013-04" db="EMBL/GenBank/DDBJ databases">
        <title>The Genome Sequence of Fonticula alba ATCC 38817.</title>
        <authorList>
            <consortium name="The Broad Institute Genomics Platform"/>
            <person name="Russ C."/>
            <person name="Cuomo C."/>
            <person name="Burger G."/>
            <person name="Gray M.W."/>
            <person name="Holland P.W.H."/>
            <person name="King N."/>
            <person name="Lang F.B.F."/>
            <person name="Roger A.J."/>
            <person name="Ruiz-Trillo I."/>
            <person name="Brown M."/>
            <person name="Walker B."/>
            <person name="Young S."/>
            <person name="Zeng Q."/>
            <person name="Gargeya S."/>
            <person name="Fitzgerald M."/>
            <person name="Haas B."/>
            <person name="Abouelleil A."/>
            <person name="Allen A.W."/>
            <person name="Alvarado L."/>
            <person name="Arachchi H.M."/>
            <person name="Berlin A.M."/>
            <person name="Chapman S.B."/>
            <person name="Gainer-Dewar J."/>
            <person name="Goldberg J."/>
            <person name="Griggs A."/>
            <person name="Gujja S."/>
            <person name="Hansen M."/>
            <person name="Howarth C."/>
            <person name="Imamovic A."/>
            <person name="Ireland A."/>
            <person name="Larimer J."/>
            <person name="McCowan C."/>
            <person name="Murphy C."/>
            <person name="Pearson M."/>
            <person name="Poon T.W."/>
            <person name="Priest M."/>
            <person name="Roberts A."/>
            <person name="Saif S."/>
            <person name="Shea T."/>
            <person name="Sisk P."/>
            <person name="Sykes S."/>
            <person name="Wortman J."/>
            <person name="Nusbaum C."/>
            <person name="Birren B."/>
        </authorList>
    </citation>
    <scope>NUCLEOTIDE SEQUENCE [LARGE SCALE GENOMIC DNA]</scope>
    <source>
        <strain evidence="2">ATCC 38817</strain>
    </source>
</reference>
<name>A0A058ZAK2_FONAL</name>
<feature type="compositionally biased region" description="Pro residues" evidence="1">
    <location>
        <begin position="9"/>
        <end position="19"/>
    </location>
</feature>
<evidence type="ECO:0000256" key="1">
    <source>
        <dbReference type="SAM" id="MobiDB-lite"/>
    </source>
</evidence>
<proteinExistence type="predicted"/>
<evidence type="ECO:0000313" key="2">
    <source>
        <dbReference type="EMBL" id="KCV71430.1"/>
    </source>
</evidence>
<sequence length="664" mass="70344">MSRSAIPPLATPPPLPPRPVTATATLPTPPDVNSPEYIPLEEFLLELEPPPAPEPPRFGATSLPLQVLAYRQWQSHLQQKTFRPSYPAHSLRAHMAHSVRLVEFPRPATGGAWPTELNWTGSLLSSGSEAFQRSQDSSLPVPVAPHRLATDAPACIHLPRDPFSVDVLQSGEAVDCFGYQARSLLNTRGGLLNPGHLTVGFALHPAPGHRAYTDFELPVPGLSYFQPQAAFAAIGRGCGRLSSRVWAYMTSKPNPVATANVYMVPGQVVAGTGIANTSVPVIHTVTTTAMLPEPEGSKEGSRVRELPPPGTSFVARPVEAGLTYVQGPLFGAASVNISPGAMTTGLAPGRPTGSIAFRMVHGYGAEEDPVTVRLFCKAIPGPEPETSALLSTRLRLLPNISTSLAVDLLRKNGTMDLCGHVGDIFSVAARVNRSFSSGASSEGIPFSLGFRYLRASTPPVPVAARSRRGMPSGETPASEPPLIYELSARLAPMEPALEVTLFQEMQTGRGRLLSFGGMLRFAGAEIPASVSSSDSAHAGGDNAALAALGRHRHPRSPGASEGVFRASGSSTLVDSFDHWVAETRREGGLQFAVAGRWQATRSTTLSGQVDLHGRFASRLTWVLPFQSVAHVGLSAGWCGQVLSSSDGAEQFPRGIGLGLTINQL</sequence>
<feature type="region of interest" description="Disordered" evidence="1">
    <location>
        <begin position="1"/>
        <end position="33"/>
    </location>
</feature>